<dbReference type="CDD" id="cd02440">
    <property type="entry name" value="AdoMet_MTases"/>
    <property type="match status" value="1"/>
</dbReference>
<protein>
    <recommendedName>
        <fullName evidence="8">DUF4942 domain-containing protein</fullName>
    </recommendedName>
</protein>
<dbReference type="GO" id="GO:0008170">
    <property type="term" value="F:N-methyltransferase activity"/>
    <property type="evidence" value="ECO:0007669"/>
    <property type="project" value="UniProtKB-ARBA"/>
</dbReference>
<organism evidence="6 7">
    <name type="scientific">Alteromonas mediterranea</name>
    <dbReference type="NCBI Taxonomy" id="314275"/>
    <lineage>
        <taxon>Bacteria</taxon>
        <taxon>Pseudomonadati</taxon>
        <taxon>Pseudomonadota</taxon>
        <taxon>Gammaproteobacteria</taxon>
        <taxon>Alteromonadales</taxon>
        <taxon>Alteromonadaceae</taxon>
        <taxon>Alteromonas/Salinimonas group</taxon>
        <taxon>Alteromonas</taxon>
    </lineage>
</organism>
<accession>A0AAC9NTU4</accession>
<evidence type="ECO:0000256" key="2">
    <source>
        <dbReference type="ARBA" id="ARBA00022679"/>
    </source>
</evidence>
<keyword evidence="6" id="KW-0614">Plasmid</keyword>
<keyword evidence="2" id="KW-0808">Transferase</keyword>
<dbReference type="GO" id="GO:0008757">
    <property type="term" value="F:S-adenosylmethionine-dependent methyltransferase activity"/>
    <property type="evidence" value="ECO:0007669"/>
    <property type="project" value="UniProtKB-ARBA"/>
</dbReference>
<geneLocation type="plasmid" evidence="7">
    <name>pamcp48-600</name>
</geneLocation>
<evidence type="ECO:0000313" key="7">
    <source>
        <dbReference type="Proteomes" id="UP000182101"/>
    </source>
</evidence>
<dbReference type="PROSITE" id="PS00092">
    <property type="entry name" value="N6_MTASE"/>
    <property type="match status" value="1"/>
</dbReference>
<evidence type="ECO:0000256" key="3">
    <source>
        <dbReference type="ARBA" id="ARBA00022691"/>
    </source>
</evidence>
<gene>
    <name evidence="6" type="ORF">BM524_19160</name>
</gene>
<dbReference type="GO" id="GO:0032259">
    <property type="term" value="P:methylation"/>
    <property type="evidence" value="ECO:0007669"/>
    <property type="project" value="UniProtKB-KW"/>
</dbReference>
<name>A0AAC9NTU4_9ALTE</name>
<sequence length="514" mass="57316">MVLDVFMNERYPHSLPGSVEHSSTMIAKKNGYQEAISDLTNKEIDIKKALSRLDAKYWRALIQSSEVDSAMSGKQQDEWRLMLEKGDVPAFDMETVTATLMSWNMLRAEAFVDRIIAVWDAVSKEHVSNANSHFQKSFILSDCKYPHEVLNELRSVVSIIEGKEPMSRDRMGSNQLLNDVERLGRFGQWIWVDGNALAIKFHKKGTLHAKVNAVVAAKMNDVLAMRFMDAIPGPSRDVKRASRKENAEVIQSKEDCLAFNDVEALGNIVRAHSSHTIRALRQKGFCKENIGYLYNTSNENRTPVVLDVMEWLGAESIEVGGEHLCWRSDVDIFDVLAEIRIRGALPNVKSYQFYPSKGQIGERAADIFWSHVEDAESKRYCEPNGGHGDLAQYLPKDRTKVVELSPVNAAILKAKGFDVHCGDFLSLPNTEASQFDGILMNPPFHDGAAFAHVTEALTRLRAGGVLVAIVPSSARARVQKAWGMCAHITHTETISEAFAGVNVSVEIMTVIVNE</sequence>
<dbReference type="SUPFAM" id="SSF53335">
    <property type="entry name" value="S-adenosyl-L-methionine-dependent methyltransferases"/>
    <property type="match status" value="1"/>
</dbReference>
<feature type="domain" description="Methyltransferase small" evidence="4">
    <location>
        <begin position="402"/>
        <end position="475"/>
    </location>
</feature>
<feature type="domain" description="DUF4942" evidence="5">
    <location>
        <begin position="52"/>
        <end position="226"/>
    </location>
</feature>
<keyword evidence="3" id="KW-0949">S-adenosyl-L-methionine</keyword>
<evidence type="ECO:0000313" key="6">
    <source>
        <dbReference type="EMBL" id="APD92041.1"/>
    </source>
</evidence>
<evidence type="ECO:0000259" key="4">
    <source>
        <dbReference type="Pfam" id="PF05175"/>
    </source>
</evidence>
<dbReference type="Pfam" id="PF13708">
    <property type="entry name" value="DUF4942"/>
    <property type="match status" value="1"/>
</dbReference>
<reference evidence="6 7" key="1">
    <citation type="submission" date="2016-11" db="EMBL/GenBank/DDBJ databases">
        <title>Networking in microbes: conjugative elements and plasmids in the genus Alteromonas.</title>
        <authorList>
            <person name="Lopez-Perez M."/>
            <person name="Ramon-Marco N."/>
            <person name="Rodriguez-Valera F."/>
        </authorList>
    </citation>
    <scope>NUCLEOTIDE SEQUENCE [LARGE SCALE GENOMIC DNA]</scope>
    <source>
        <strain evidence="6 7">CP48</strain>
        <plasmid evidence="7">pamcp48-600</plasmid>
    </source>
</reference>
<dbReference type="InterPro" id="IPR007848">
    <property type="entry name" value="Small_mtfrase_dom"/>
</dbReference>
<dbReference type="Pfam" id="PF05175">
    <property type="entry name" value="MTS"/>
    <property type="match status" value="1"/>
</dbReference>
<dbReference type="InterPro" id="IPR031339">
    <property type="entry name" value="DUF4942"/>
</dbReference>
<proteinExistence type="predicted"/>
<dbReference type="EMBL" id="CP018025">
    <property type="protein sequence ID" value="APD92041.1"/>
    <property type="molecule type" value="Genomic_DNA"/>
</dbReference>
<dbReference type="Gene3D" id="3.40.50.150">
    <property type="entry name" value="Vaccinia Virus protein VP39"/>
    <property type="match status" value="1"/>
</dbReference>
<evidence type="ECO:0000256" key="1">
    <source>
        <dbReference type="ARBA" id="ARBA00022603"/>
    </source>
</evidence>
<keyword evidence="1" id="KW-0489">Methyltransferase</keyword>
<dbReference type="AlphaFoldDB" id="A0AAC9NTU4"/>
<dbReference type="InterPro" id="IPR002052">
    <property type="entry name" value="DNA_methylase_N6_adenine_CS"/>
</dbReference>
<dbReference type="Proteomes" id="UP000182101">
    <property type="component" value="Plasmid pAMCP48-600"/>
</dbReference>
<evidence type="ECO:0000259" key="5">
    <source>
        <dbReference type="Pfam" id="PF13708"/>
    </source>
</evidence>
<dbReference type="InterPro" id="IPR029063">
    <property type="entry name" value="SAM-dependent_MTases_sf"/>
</dbReference>
<dbReference type="GO" id="GO:0003676">
    <property type="term" value="F:nucleic acid binding"/>
    <property type="evidence" value="ECO:0007669"/>
    <property type="project" value="InterPro"/>
</dbReference>
<evidence type="ECO:0008006" key="8">
    <source>
        <dbReference type="Google" id="ProtNLM"/>
    </source>
</evidence>